<dbReference type="EMBL" id="RQTK01000352">
    <property type="protein sequence ID" value="RUS81169.1"/>
    <property type="molecule type" value="Genomic_DNA"/>
</dbReference>
<dbReference type="SMART" id="SM00201">
    <property type="entry name" value="SO"/>
    <property type="match status" value="1"/>
</dbReference>
<feature type="region of interest" description="Disordered" evidence="2">
    <location>
        <begin position="658"/>
        <end position="690"/>
    </location>
</feature>
<dbReference type="Gene3D" id="4.10.410.20">
    <property type="match status" value="1"/>
</dbReference>
<dbReference type="PANTHER" id="PTHR45902">
    <property type="entry name" value="LATROPHILIN RECEPTOR-LIKE PROTEIN A"/>
    <property type="match status" value="1"/>
</dbReference>
<keyword evidence="1" id="KW-1015">Disulfide bond</keyword>
<protein>
    <recommendedName>
        <fullName evidence="3">SMB domain-containing protein</fullName>
    </recommendedName>
</protein>
<dbReference type="Proteomes" id="UP000271974">
    <property type="component" value="Unassembled WGS sequence"/>
</dbReference>
<name>A0A433THZ8_ELYCH</name>
<sequence>MRMIRQRDLLKPDAAGSTHVKPFCIKPKLWKCVVTALAVCLHSTFICCDGKSGLSVDGDVSILDNSPGAVPQAAVNTTMVTSSTLETEVGQASSNGNKPEKSTDVPPIPAEGDTLHANSLKDSIFDPNATTSSALEEEENYINKEKTAMVDVDNNAEKSASSSHTGVADTYQNNLNRTEPNMWAWLFQPPEMSAEISEGQGCKFPLSDREDFCSKPDWSCRGRCGEESPTNGASQPGTCHCSHMCLMYESCCEDFERECPVQLEKAREELDKFDGQEALCSAEQSFKMILHCPHGYPNNMLRTKCEDSRPLSTFESSFPVTDSISGHHFRNKACWQCWQGRRIELGEPLAWSVSVDLETKYGESFRDSPQMYLTYIHENPEKATWHVPPGYTSYYCDLLSNVCSDCAFGADLEESCFHAPASFLQVGSELFKNRYCFFCGPLFGRLWQQAIDNNTSLDHIDCQVPNFSAQKYPVYNEFTVLISLRGTGLHLEVATVEENTITPPSWKSLKCDGALHRCVALSCTNSLPPQDGQCQGHLRTSTLWVQICFGAYSAAAASLQMCRIKRRVTSAHVTESIWPLADQCLKAGPVSRDFRVLGAHSVETSDIPEFYITFVSDSEARRGQGHTRLRNCILLAVSNWLYTRQYISFGSGDSTEKITHADAGRPRDGEGPENILGGNLNAGTHSTDDEKKAGTKETYICLQLVAEAVTGAIYLEMDEYECFLVMDFDKNLGRRVRGVDRAALAVVCWSTLVLLRAVQFIET</sequence>
<reference evidence="4 5" key="1">
    <citation type="submission" date="2019-01" db="EMBL/GenBank/DDBJ databases">
        <title>A draft genome assembly of the solar-powered sea slug Elysia chlorotica.</title>
        <authorList>
            <person name="Cai H."/>
            <person name="Li Q."/>
            <person name="Fang X."/>
            <person name="Li J."/>
            <person name="Curtis N.E."/>
            <person name="Altenburger A."/>
            <person name="Shibata T."/>
            <person name="Feng M."/>
            <person name="Maeda T."/>
            <person name="Schwartz J.A."/>
            <person name="Shigenobu S."/>
            <person name="Lundholm N."/>
            <person name="Nishiyama T."/>
            <person name="Yang H."/>
            <person name="Hasebe M."/>
            <person name="Li S."/>
            <person name="Pierce S.K."/>
            <person name="Wang J."/>
        </authorList>
    </citation>
    <scope>NUCLEOTIDE SEQUENCE [LARGE SCALE GENOMIC DNA]</scope>
    <source>
        <strain evidence="4">EC2010</strain>
        <tissue evidence="4">Whole organism of an adult</tissue>
    </source>
</reference>
<dbReference type="InterPro" id="IPR053231">
    <property type="entry name" value="GPCR_LN-TM7"/>
</dbReference>
<feature type="region of interest" description="Disordered" evidence="2">
    <location>
        <begin position="85"/>
        <end position="138"/>
    </location>
</feature>
<feature type="compositionally biased region" description="Polar residues" evidence="2">
    <location>
        <begin position="85"/>
        <end position="97"/>
    </location>
</feature>
<evidence type="ECO:0000256" key="1">
    <source>
        <dbReference type="ARBA" id="ARBA00023157"/>
    </source>
</evidence>
<dbReference type="OrthoDB" id="6155123at2759"/>
<dbReference type="PANTHER" id="PTHR45902:SF1">
    <property type="entry name" value="LATROPHILIN RECEPTOR-LIKE PROTEIN A"/>
    <property type="match status" value="1"/>
</dbReference>
<organism evidence="4 5">
    <name type="scientific">Elysia chlorotica</name>
    <name type="common">Eastern emerald elysia</name>
    <name type="synonym">Sea slug</name>
    <dbReference type="NCBI Taxonomy" id="188477"/>
    <lineage>
        <taxon>Eukaryota</taxon>
        <taxon>Metazoa</taxon>
        <taxon>Spiralia</taxon>
        <taxon>Lophotrochozoa</taxon>
        <taxon>Mollusca</taxon>
        <taxon>Gastropoda</taxon>
        <taxon>Heterobranchia</taxon>
        <taxon>Euthyneura</taxon>
        <taxon>Panpulmonata</taxon>
        <taxon>Sacoglossa</taxon>
        <taxon>Placobranchoidea</taxon>
        <taxon>Plakobranchidae</taxon>
        <taxon>Elysia</taxon>
    </lineage>
</organism>
<evidence type="ECO:0000313" key="4">
    <source>
        <dbReference type="EMBL" id="RUS81169.1"/>
    </source>
</evidence>
<feature type="domain" description="SMB" evidence="3">
    <location>
        <begin position="216"/>
        <end position="264"/>
    </location>
</feature>
<evidence type="ECO:0000313" key="5">
    <source>
        <dbReference type="Proteomes" id="UP000271974"/>
    </source>
</evidence>
<proteinExistence type="predicted"/>
<dbReference type="PROSITE" id="PS50958">
    <property type="entry name" value="SMB_2"/>
    <property type="match status" value="1"/>
</dbReference>
<dbReference type="PROSITE" id="PS00524">
    <property type="entry name" value="SMB_1"/>
    <property type="match status" value="1"/>
</dbReference>
<dbReference type="SUPFAM" id="SSF90188">
    <property type="entry name" value="Somatomedin B domain"/>
    <property type="match status" value="1"/>
</dbReference>
<dbReference type="InterPro" id="IPR001212">
    <property type="entry name" value="Somatomedin_B_dom"/>
</dbReference>
<dbReference type="AlphaFoldDB" id="A0A433THZ8"/>
<accession>A0A433THZ8</accession>
<gene>
    <name evidence="4" type="ORF">EGW08_011077</name>
</gene>
<dbReference type="Pfam" id="PF01033">
    <property type="entry name" value="Somatomedin_B"/>
    <property type="match status" value="1"/>
</dbReference>
<keyword evidence="5" id="KW-1185">Reference proteome</keyword>
<evidence type="ECO:0000259" key="3">
    <source>
        <dbReference type="PROSITE" id="PS50958"/>
    </source>
</evidence>
<evidence type="ECO:0000256" key="2">
    <source>
        <dbReference type="SAM" id="MobiDB-lite"/>
    </source>
</evidence>
<feature type="compositionally biased region" description="Basic and acidic residues" evidence="2">
    <location>
        <begin position="658"/>
        <end position="670"/>
    </location>
</feature>
<dbReference type="InterPro" id="IPR036024">
    <property type="entry name" value="Somatomedin_B-like_dom_sf"/>
</dbReference>
<comment type="caution">
    <text evidence="4">The sequence shown here is derived from an EMBL/GenBank/DDBJ whole genome shotgun (WGS) entry which is preliminary data.</text>
</comment>